<name>A0A218Z0B5_9HELO</name>
<proteinExistence type="predicted"/>
<dbReference type="OrthoDB" id="3260408at2759"/>
<accession>A0A218Z0B5</accession>
<feature type="region of interest" description="Disordered" evidence="2">
    <location>
        <begin position="1"/>
        <end position="31"/>
    </location>
</feature>
<organism evidence="3 4">
    <name type="scientific">Diplocarpon coronariae</name>
    <dbReference type="NCBI Taxonomy" id="2795749"/>
    <lineage>
        <taxon>Eukaryota</taxon>
        <taxon>Fungi</taxon>
        <taxon>Dikarya</taxon>
        <taxon>Ascomycota</taxon>
        <taxon>Pezizomycotina</taxon>
        <taxon>Leotiomycetes</taxon>
        <taxon>Helotiales</taxon>
        <taxon>Drepanopezizaceae</taxon>
        <taxon>Diplocarpon</taxon>
    </lineage>
</organism>
<dbReference type="Proteomes" id="UP000242519">
    <property type="component" value="Unassembled WGS sequence"/>
</dbReference>
<feature type="coiled-coil region" evidence="1">
    <location>
        <begin position="430"/>
        <end position="457"/>
    </location>
</feature>
<comment type="caution">
    <text evidence="3">The sequence shown here is derived from an EMBL/GenBank/DDBJ whole genome shotgun (WGS) entry which is preliminary data.</text>
</comment>
<feature type="compositionally biased region" description="Low complexity" evidence="2">
    <location>
        <begin position="307"/>
        <end position="317"/>
    </location>
</feature>
<evidence type="ECO:0000256" key="1">
    <source>
        <dbReference type="SAM" id="Coils"/>
    </source>
</evidence>
<gene>
    <name evidence="3" type="ORF">B2J93_6594</name>
</gene>
<dbReference type="PANTHER" id="PTHR23242">
    <property type="entry name" value="TRANSCRIPTION FACTOR HOXA13"/>
    <property type="match status" value="1"/>
</dbReference>
<evidence type="ECO:0000313" key="4">
    <source>
        <dbReference type="Proteomes" id="UP000242519"/>
    </source>
</evidence>
<dbReference type="EMBL" id="MZNU01000291">
    <property type="protein sequence ID" value="OWP01144.1"/>
    <property type="molecule type" value="Genomic_DNA"/>
</dbReference>
<evidence type="ECO:0000313" key="3">
    <source>
        <dbReference type="EMBL" id="OWP01144.1"/>
    </source>
</evidence>
<reference evidence="3 4" key="1">
    <citation type="submission" date="2017-04" db="EMBL/GenBank/DDBJ databases">
        <title>Draft genome sequence of Marssonina coronaria NL1: causal agent of apple blotch.</title>
        <authorList>
            <person name="Cheng Q."/>
        </authorList>
    </citation>
    <scope>NUCLEOTIDE SEQUENCE [LARGE SCALE GENOMIC DNA]</scope>
    <source>
        <strain evidence="3 4">NL1</strain>
    </source>
</reference>
<feature type="compositionally biased region" description="Basic residues" evidence="2">
    <location>
        <begin position="17"/>
        <end position="31"/>
    </location>
</feature>
<keyword evidence="1" id="KW-0175">Coiled coil</keyword>
<evidence type="ECO:0000256" key="2">
    <source>
        <dbReference type="SAM" id="MobiDB-lite"/>
    </source>
</evidence>
<feature type="region of interest" description="Disordered" evidence="2">
    <location>
        <begin position="307"/>
        <end position="330"/>
    </location>
</feature>
<protein>
    <recommendedName>
        <fullName evidence="5">Transcription factor hoxa13</fullName>
    </recommendedName>
</protein>
<sequence length="1502" mass="158247">MAVESNGRPVEPGQKGMNRRGKPPRSKPVPSKKRFGLFSTISRILTWYSIITILLRCPSTVDLLTESSPKICKPYFQVRSVVAPHIEPYYNAYAAPYVDAARPYYETLDTRVISPATALAQKYGAPRALQAQAFSLAQWEKNVQPQVQKYQSVIKSKYDETLGPYVGTAIAATSPYYEIARTKALQTYYEYILPSYTTVKPYAVQGYGLATNFAFETVLPYSKWVWTAGAVFLDRKVWPQIRILYGENVEPQLFRIGERLGRYRDAKKIKAAVENIDYSSSTFFASQTLLSVTSSVSSVYATPRSETSSVSTTVESSGAPVASPESEKDVRDKAQKVVGHDLKEWQEKFAKAAGEGSQDLEERITEITNRMVESQAGGVGQALIVQLEETVRSSLGSLKDSIISIVSSSKSPDESEEDLNKAVRTAGVAIKEKAQAVRSWRRKYDQETNELVSLAAQDTLEILDHIRDLGLQEIGMRWAWTDGITHKDWSKYHQLKNKFDKWRYDVEKVATDHSGLKKARTASEETTDKAMEIAEFAATELARLKETGRWKISASDVSDDWDTKHMPAPVQAVIQNIAEKASGLSEAVAPSIQGTIESVTSIGSASLAEAASSAQSLASSISASIFGTPQGNVEGVISAGSASASSLADQLSSSIIGSKQGTAESIASVAKASASSVIGQASNAIVGMPLGSMKSVSSLTSKSASSLSAKASSSIIGKEPGVIDQASEHVKSAASVVADSASILSDRVNSSISSEICEASKGASKGSSLTSATSSVASLLSKSFTSASSAASTPSKKSWGGVHAAHVEARRIIFDDIVDHSYDATFSEKIQNLAGEAGDRFGDITKAVSEALIKPTSAPGTPITKVAAEKYASALSAASVALYGTEQGTGEIITSVVASRYDEAIAAASAIIYGTPAPITDSVAARATAAYNAAVSGANERYDAARSLISAQISGEPKPAHEEILSSIKAAYKNNLAAASSELQSSLSAGSTAFYGTPTPTYQSILSSISSVAHVKLSEGINAASAQYANGKSYVAAIKTPAPDKQKLLGQMQDQYYAGLGMAHARYSEFMDSASSAVLPRQTPAYESLYSGASQKIVGTPTHKLQAALETALVHYSDATNAASSNFDRLLSSISEIGKQSGSDTLAIPTGDLISGASAQYSSAVNEASKSFSSMNSVVSDKLNLGSSVVSSAMYGSKTPWTESVASQASENWEALITKASTQIYGAPTPYFVTRRLLSEVKEYAAQATEGAISQYAAVQSLIGELVSGKEPDFTESVYNRLSSAYYTGAAQAASSASSYASEAYESASSVIGSVFTPPPTLEAILENASIRVNEAVEAASIQFYGSQKGAYEEATSSIASAYSSAQSVASEKIYGTTTGYVEAAQSSISDAAASAQKAILDAIYRTQTGTYESATSAAAAAYASATAKAGEAIYGPEKGAIESAQSRLMAAVASARAKLSEFASSAGEGASDAIRQASEGVEDFASSVSSVISSATSHDEL</sequence>
<dbReference type="PANTHER" id="PTHR23242:SF9">
    <property type="entry name" value="TRANSCRIPTION FACTOR HOXA13"/>
    <property type="match status" value="1"/>
</dbReference>
<keyword evidence="4" id="KW-1185">Reference proteome</keyword>
<evidence type="ECO:0008006" key="5">
    <source>
        <dbReference type="Google" id="ProtNLM"/>
    </source>
</evidence>
<dbReference type="STRING" id="503106.A0A218Z0B5"/>
<dbReference type="InParanoid" id="A0A218Z0B5"/>